<comment type="similarity">
    <text evidence="3 10">Belongs to the FKBP-type PPIase family.</text>
</comment>
<dbReference type="KEGG" id="pmet:G4Y79_22950"/>
<dbReference type="AlphaFoldDB" id="A0A7S8E8V1"/>
<evidence type="ECO:0000256" key="8">
    <source>
        <dbReference type="ARBA" id="ARBA00037071"/>
    </source>
</evidence>
<evidence type="ECO:0000256" key="5">
    <source>
        <dbReference type="ARBA" id="ARBA00023110"/>
    </source>
</evidence>
<keyword evidence="13" id="KW-1185">Reference proteome</keyword>
<dbReference type="SUPFAM" id="SSF54534">
    <property type="entry name" value="FKBP-like"/>
    <property type="match status" value="1"/>
</dbReference>
<evidence type="ECO:0000256" key="6">
    <source>
        <dbReference type="ARBA" id="ARBA00023186"/>
    </source>
</evidence>
<evidence type="ECO:0000259" key="11">
    <source>
        <dbReference type="PROSITE" id="PS50059"/>
    </source>
</evidence>
<dbReference type="PANTHER" id="PTHR47861">
    <property type="entry name" value="FKBP-TYPE PEPTIDYL-PROLYL CIS-TRANS ISOMERASE SLYD"/>
    <property type="match status" value="1"/>
</dbReference>
<reference evidence="12 13" key="1">
    <citation type="submission" date="2020-02" db="EMBL/GenBank/DDBJ databases">
        <authorList>
            <person name="Zheng R.K."/>
            <person name="Sun C.M."/>
        </authorList>
    </citation>
    <scope>NUCLEOTIDE SEQUENCE [LARGE SCALE GENOMIC DNA]</scope>
    <source>
        <strain evidence="13">rifampicinis</strain>
    </source>
</reference>
<proteinExistence type="inferred from homology"/>
<dbReference type="Gene3D" id="2.40.10.330">
    <property type="match status" value="1"/>
</dbReference>
<evidence type="ECO:0000256" key="9">
    <source>
        <dbReference type="PROSITE-ProRule" id="PRU00277"/>
    </source>
</evidence>
<dbReference type="RefSeq" id="WP_195170578.1">
    <property type="nucleotide sequence ID" value="NZ_CP062983.1"/>
</dbReference>
<organism evidence="12 13">
    <name type="scientific">Phototrophicus methaneseepsis</name>
    <dbReference type="NCBI Taxonomy" id="2710758"/>
    <lineage>
        <taxon>Bacteria</taxon>
        <taxon>Bacillati</taxon>
        <taxon>Chloroflexota</taxon>
        <taxon>Candidatus Thermofontia</taxon>
        <taxon>Phototrophicales</taxon>
        <taxon>Phototrophicaceae</taxon>
        <taxon>Phototrophicus</taxon>
    </lineage>
</organism>
<evidence type="ECO:0000313" key="12">
    <source>
        <dbReference type="EMBL" id="QPC82509.1"/>
    </source>
</evidence>
<dbReference type="Gene3D" id="3.10.50.40">
    <property type="match status" value="1"/>
</dbReference>
<dbReference type="GO" id="GO:0042026">
    <property type="term" value="P:protein refolding"/>
    <property type="evidence" value="ECO:0007669"/>
    <property type="project" value="UniProtKB-ARBA"/>
</dbReference>
<keyword evidence="4" id="KW-0963">Cytoplasm</keyword>
<dbReference type="InterPro" id="IPR046357">
    <property type="entry name" value="PPIase_dom_sf"/>
</dbReference>
<sequence length="180" mass="20013">MAKLVNGMVGTIAYTLRVDGNEIEEVTADDGLEYLHGAENIVPGLEAALEGKQVGDAFSVTVQPAEGYGEYDEEAIEDFPTDDVSGADSLEPGMEIEIMDEDDEVYEGTVMEVTKKYIRVDFNDPLAGKVLDYDVEVIDVRAATEEELKMGFPASLLDEMEEYYDEDDHDHDHHNHNHAH</sequence>
<evidence type="ECO:0000256" key="4">
    <source>
        <dbReference type="ARBA" id="ARBA00022490"/>
    </source>
</evidence>
<dbReference type="GO" id="GO:0005737">
    <property type="term" value="C:cytoplasm"/>
    <property type="evidence" value="ECO:0007669"/>
    <property type="project" value="UniProtKB-SubCell"/>
</dbReference>
<comment type="catalytic activity">
    <reaction evidence="1 9 10">
        <text>[protein]-peptidylproline (omega=180) = [protein]-peptidylproline (omega=0)</text>
        <dbReference type="Rhea" id="RHEA:16237"/>
        <dbReference type="Rhea" id="RHEA-COMP:10747"/>
        <dbReference type="Rhea" id="RHEA-COMP:10748"/>
        <dbReference type="ChEBI" id="CHEBI:83833"/>
        <dbReference type="ChEBI" id="CHEBI:83834"/>
        <dbReference type="EC" id="5.2.1.8"/>
    </reaction>
</comment>
<dbReference type="InterPro" id="IPR001179">
    <property type="entry name" value="PPIase_FKBP_dom"/>
</dbReference>
<keyword evidence="6" id="KW-0143">Chaperone</keyword>
<dbReference type="PROSITE" id="PS50059">
    <property type="entry name" value="FKBP_PPIASE"/>
    <property type="match status" value="1"/>
</dbReference>
<accession>A0A7S8E8V1</accession>
<dbReference type="EC" id="5.2.1.8" evidence="10"/>
<name>A0A7S8E8V1_9CHLR</name>
<keyword evidence="5 9" id="KW-0697">Rotamase</keyword>
<gene>
    <name evidence="12" type="ORF">G4Y79_22950</name>
</gene>
<keyword evidence="7 9" id="KW-0413">Isomerase</keyword>
<feature type="domain" description="PPIase FKBP-type" evidence="11">
    <location>
        <begin position="7"/>
        <end position="82"/>
    </location>
</feature>
<comment type="function">
    <text evidence="8">Also involved in hydrogenase metallocenter assembly, probably by participating in the nickel insertion step. This function in hydrogenase biosynthesis requires chaperone activity and the presence of the metal-binding domain, but not PPIase activity.</text>
</comment>
<dbReference type="EMBL" id="CP062983">
    <property type="protein sequence ID" value="QPC82509.1"/>
    <property type="molecule type" value="Genomic_DNA"/>
</dbReference>
<dbReference type="Proteomes" id="UP000594468">
    <property type="component" value="Chromosome"/>
</dbReference>
<dbReference type="GO" id="GO:0003755">
    <property type="term" value="F:peptidyl-prolyl cis-trans isomerase activity"/>
    <property type="evidence" value="ECO:0007669"/>
    <property type="project" value="UniProtKB-UniRule"/>
</dbReference>
<evidence type="ECO:0000256" key="1">
    <source>
        <dbReference type="ARBA" id="ARBA00000971"/>
    </source>
</evidence>
<evidence type="ECO:0000313" key="13">
    <source>
        <dbReference type="Proteomes" id="UP000594468"/>
    </source>
</evidence>
<evidence type="ECO:0000256" key="3">
    <source>
        <dbReference type="ARBA" id="ARBA00006577"/>
    </source>
</evidence>
<comment type="subcellular location">
    <subcellularLocation>
        <location evidence="2">Cytoplasm</location>
    </subcellularLocation>
</comment>
<evidence type="ECO:0000256" key="7">
    <source>
        <dbReference type="ARBA" id="ARBA00023235"/>
    </source>
</evidence>
<dbReference type="Pfam" id="PF00254">
    <property type="entry name" value="FKBP_C"/>
    <property type="match status" value="1"/>
</dbReference>
<evidence type="ECO:0000256" key="2">
    <source>
        <dbReference type="ARBA" id="ARBA00004496"/>
    </source>
</evidence>
<dbReference type="PANTHER" id="PTHR47861:SF3">
    <property type="entry name" value="FKBP-TYPE PEPTIDYL-PROLYL CIS-TRANS ISOMERASE SLYD"/>
    <property type="match status" value="1"/>
</dbReference>
<protein>
    <recommendedName>
        <fullName evidence="10">Peptidyl-prolyl cis-trans isomerase</fullName>
        <ecNumber evidence="10">5.2.1.8</ecNumber>
    </recommendedName>
</protein>
<dbReference type="InterPro" id="IPR048261">
    <property type="entry name" value="SlpA/SlyD-like_ins_sf"/>
</dbReference>
<evidence type="ECO:0000256" key="10">
    <source>
        <dbReference type="RuleBase" id="RU003915"/>
    </source>
</evidence>